<feature type="transmembrane region" description="Helical" evidence="1">
    <location>
        <begin position="165"/>
        <end position="185"/>
    </location>
</feature>
<feature type="transmembrane region" description="Helical" evidence="1">
    <location>
        <begin position="42"/>
        <end position="60"/>
    </location>
</feature>
<feature type="transmembrane region" description="Helical" evidence="1">
    <location>
        <begin position="89"/>
        <end position="108"/>
    </location>
</feature>
<dbReference type="Pfam" id="PF09605">
    <property type="entry name" value="Trep_Strep"/>
    <property type="match status" value="1"/>
</dbReference>
<sequence>MNRNKIIHIPDLISIGIYSALYFILVGVAEMLVVVIVPGYSYSYSPAMSALMTGAVFMLMVAKVPKFGAITIMGSVLGLFFFLSGLFPFALVPSVVAAVLADVVAYIFKYKSKIGLLLSYVIFSFNTTGPIIQLLFSPDSYVANLKERGKDASYIQNVFESISNYTGALAFVSLIIAAIIGGLFGQKMLKKHFIKAGIV</sequence>
<protein>
    <submittedName>
        <fullName evidence="2">Uncharacterized protein</fullName>
    </submittedName>
</protein>
<keyword evidence="1" id="KW-1133">Transmembrane helix</keyword>
<dbReference type="RefSeq" id="WP_017867937.1">
    <property type="nucleotide sequence ID" value="NZ_BJYB01000019.1"/>
</dbReference>
<keyword evidence="3" id="KW-1185">Reference proteome</keyword>
<gene>
    <name evidence="2" type="ORF">IV66_GL002026</name>
</gene>
<dbReference type="OrthoDB" id="9781459at2"/>
<keyword evidence="1" id="KW-0472">Membrane</keyword>
<evidence type="ECO:0000313" key="2">
    <source>
        <dbReference type="EMBL" id="KRO01703.1"/>
    </source>
</evidence>
<dbReference type="NCBIfam" id="TIGR02185">
    <property type="entry name" value="Trep_Strep"/>
    <property type="match status" value="1"/>
</dbReference>
<comment type="caution">
    <text evidence="2">The sequence shown here is derived from an EMBL/GenBank/DDBJ whole genome shotgun (WGS) entry which is preliminary data.</text>
</comment>
<evidence type="ECO:0000313" key="3">
    <source>
        <dbReference type="Proteomes" id="UP000051886"/>
    </source>
</evidence>
<dbReference type="STRING" id="449659.IV66_GL002026"/>
<dbReference type="EMBL" id="JQCN01000006">
    <property type="protein sequence ID" value="KRO01703.1"/>
    <property type="molecule type" value="Genomic_DNA"/>
</dbReference>
<name>A0A0R2LJY5_9LACO</name>
<organism evidence="2 3">
    <name type="scientific">Ligilactobacillus pobuzihii</name>
    <dbReference type="NCBI Taxonomy" id="449659"/>
    <lineage>
        <taxon>Bacteria</taxon>
        <taxon>Bacillati</taxon>
        <taxon>Bacillota</taxon>
        <taxon>Bacilli</taxon>
        <taxon>Lactobacillales</taxon>
        <taxon>Lactobacillaceae</taxon>
        <taxon>Ligilactobacillus</taxon>
    </lineage>
</organism>
<evidence type="ECO:0000256" key="1">
    <source>
        <dbReference type="SAM" id="Phobius"/>
    </source>
</evidence>
<keyword evidence="1" id="KW-0812">Transmembrane</keyword>
<accession>A0A0R2LJY5</accession>
<reference evidence="2 3" key="1">
    <citation type="journal article" date="2015" name="Genome Announc.">
        <title>Expanding the biotechnology potential of lactobacilli through comparative genomics of 213 strains and associated genera.</title>
        <authorList>
            <person name="Sun Z."/>
            <person name="Harris H.M."/>
            <person name="McCann A."/>
            <person name="Guo C."/>
            <person name="Argimon S."/>
            <person name="Zhang W."/>
            <person name="Yang X."/>
            <person name="Jeffery I.B."/>
            <person name="Cooney J.C."/>
            <person name="Kagawa T.F."/>
            <person name="Liu W."/>
            <person name="Song Y."/>
            <person name="Salvetti E."/>
            <person name="Wrobel A."/>
            <person name="Rasinkangas P."/>
            <person name="Parkhill J."/>
            <person name="Rea M.C."/>
            <person name="O'Sullivan O."/>
            <person name="Ritari J."/>
            <person name="Douillard F.P."/>
            <person name="Paul Ross R."/>
            <person name="Yang R."/>
            <person name="Briner A.E."/>
            <person name="Felis G.E."/>
            <person name="de Vos W.M."/>
            <person name="Barrangou R."/>
            <person name="Klaenhammer T.R."/>
            <person name="Caufield P.W."/>
            <person name="Cui Y."/>
            <person name="Zhang H."/>
            <person name="O'Toole P.W."/>
        </authorList>
    </citation>
    <scope>NUCLEOTIDE SEQUENCE [LARGE SCALE GENOMIC DNA]</scope>
    <source>
        <strain evidence="2 3">NBRC 103219</strain>
    </source>
</reference>
<proteinExistence type="predicted"/>
<dbReference type="Proteomes" id="UP000051886">
    <property type="component" value="Unassembled WGS sequence"/>
</dbReference>
<dbReference type="InterPro" id="IPR011733">
    <property type="entry name" value="CHP02185_IM"/>
</dbReference>
<dbReference type="AlphaFoldDB" id="A0A0R2LJY5"/>
<feature type="transmembrane region" description="Helical" evidence="1">
    <location>
        <begin position="115"/>
        <end position="136"/>
    </location>
</feature>
<feature type="transmembrane region" description="Helical" evidence="1">
    <location>
        <begin position="12"/>
        <end position="36"/>
    </location>
</feature>
<dbReference type="PATRIC" id="fig|449659.4.peg.2079"/>